<dbReference type="CDD" id="cd05471">
    <property type="entry name" value="pepsin_like"/>
    <property type="match status" value="1"/>
</dbReference>
<feature type="chain" id="PRO_5016144160" evidence="4">
    <location>
        <begin position="23"/>
        <end position="466"/>
    </location>
</feature>
<gene>
    <name evidence="6" type="primary">BQ5605_C025g10016</name>
    <name evidence="6" type="ORF">BQ5605_C025G10016</name>
</gene>
<feature type="domain" description="Peptidase A1" evidence="5">
    <location>
        <begin position="153"/>
        <end position="462"/>
    </location>
</feature>
<dbReference type="GO" id="GO:0004190">
    <property type="term" value="F:aspartic-type endopeptidase activity"/>
    <property type="evidence" value="ECO:0007669"/>
    <property type="project" value="UniProtKB-KW"/>
</dbReference>
<dbReference type="PROSITE" id="PS00141">
    <property type="entry name" value="ASP_PROTEASE"/>
    <property type="match status" value="1"/>
</dbReference>
<dbReference type="Pfam" id="PF00026">
    <property type="entry name" value="Asp"/>
    <property type="match status" value="1"/>
</dbReference>
<evidence type="ECO:0000313" key="7">
    <source>
        <dbReference type="Proteomes" id="UP000249464"/>
    </source>
</evidence>
<dbReference type="InterPro" id="IPR034164">
    <property type="entry name" value="Pepsin-like_dom"/>
</dbReference>
<evidence type="ECO:0000256" key="1">
    <source>
        <dbReference type="ARBA" id="ARBA00007447"/>
    </source>
</evidence>
<dbReference type="SUPFAM" id="SSF50630">
    <property type="entry name" value="Acid proteases"/>
    <property type="match status" value="1"/>
</dbReference>
<dbReference type="PROSITE" id="PS51767">
    <property type="entry name" value="PEPTIDASE_A1"/>
    <property type="match status" value="1"/>
</dbReference>
<feature type="signal peptide" evidence="4">
    <location>
        <begin position="1"/>
        <end position="22"/>
    </location>
</feature>
<keyword evidence="3" id="KW-0378">Hydrolase</keyword>
<dbReference type="InterPro" id="IPR001461">
    <property type="entry name" value="Aspartic_peptidase_A1"/>
</dbReference>
<dbReference type="InterPro" id="IPR001969">
    <property type="entry name" value="Aspartic_peptidase_AS"/>
</dbReference>
<evidence type="ECO:0000256" key="4">
    <source>
        <dbReference type="SAM" id="SignalP"/>
    </source>
</evidence>
<evidence type="ECO:0000256" key="3">
    <source>
        <dbReference type="RuleBase" id="RU000454"/>
    </source>
</evidence>
<evidence type="ECO:0000256" key="2">
    <source>
        <dbReference type="ARBA" id="ARBA00022750"/>
    </source>
</evidence>
<organism evidence="6 7">
    <name type="scientific">Microbotryum silenes-dioicae</name>
    <dbReference type="NCBI Taxonomy" id="796604"/>
    <lineage>
        <taxon>Eukaryota</taxon>
        <taxon>Fungi</taxon>
        <taxon>Dikarya</taxon>
        <taxon>Basidiomycota</taxon>
        <taxon>Pucciniomycotina</taxon>
        <taxon>Microbotryomycetes</taxon>
        <taxon>Microbotryales</taxon>
        <taxon>Microbotryaceae</taxon>
        <taxon>Microbotryum</taxon>
    </lineage>
</organism>
<dbReference type="PANTHER" id="PTHR47966">
    <property type="entry name" value="BETA-SITE APP-CLEAVING ENZYME, ISOFORM A-RELATED"/>
    <property type="match status" value="1"/>
</dbReference>
<dbReference type="EMBL" id="FQNC01000087">
    <property type="protein sequence ID" value="SGZ26983.1"/>
    <property type="molecule type" value="Genomic_DNA"/>
</dbReference>
<dbReference type="InterPro" id="IPR033121">
    <property type="entry name" value="PEPTIDASE_A1"/>
</dbReference>
<keyword evidence="7" id="KW-1185">Reference proteome</keyword>
<dbReference type="GO" id="GO:0006508">
    <property type="term" value="P:proteolysis"/>
    <property type="evidence" value="ECO:0007669"/>
    <property type="project" value="UniProtKB-KW"/>
</dbReference>
<dbReference type="PANTHER" id="PTHR47966:SF57">
    <property type="entry name" value="PEPTIDASE A1 DOMAIN-CONTAINING PROTEIN"/>
    <property type="match status" value="1"/>
</dbReference>
<evidence type="ECO:0000259" key="5">
    <source>
        <dbReference type="PROSITE" id="PS51767"/>
    </source>
</evidence>
<keyword evidence="4" id="KW-0732">Signal</keyword>
<dbReference type="AlphaFoldDB" id="A0A2X0MMB8"/>
<name>A0A2X0MMB8_9BASI</name>
<dbReference type="Gene3D" id="2.40.70.10">
    <property type="entry name" value="Acid Proteases"/>
    <property type="match status" value="2"/>
</dbReference>
<reference evidence="6 7" key="1">
    <citation type="submission" date="2016-11" db="EMBL/GenBank/DDBJ databases">
        <authorList>
            <person name="Jaros S."/>
            <person name="Januszkiewicz K."/>
            <person name="Wedrychowicz H."/>
        </authorList>
    </citation>
    <scope>NUCLEOTIDE SEQUENCE [LARGE SCALE GENOMIC DNA]</scope>
</reference>
<keyword evidence="2 3" id="KW-0064">Aspartyl protease</keyword>
<evidence type="ECO:0000313" key="6">
    <source>
        <dbReference type="EMBL" id="SGZ26983.1"/>
    </source>
</evidence>
<proteinExistence type="inferred from homology"/>
<dbReference type="Proteomes" id="UP000249464">
    <property type="component" value="Unassembled WGS sequence"/>
</dbReference>
<comment type="similarity">
    <text evidence="1 3">Belongs to the peptidase A1 family.</text>
</comment>
<dbReference type="InterPro" id="IPR021109">
    <property type="entry name" value="Peptidase_aspartic_dom_sf"/>
</dbReference>
<sequence length="466" mass="49897">MPTLFVFKLTLLTFLVAPGVLAHRQLGTAGASGSSDVAERAPNAEAPPHVTIPLTKRNFDESRHWKRRNGAVYIPALAQEAAKTALKYSKVTQARRSTADCISEKRLADARVVLRCGLKNGSIVNKRWQKVSHPQMIKTRGLVALEIESYCVWSGQIIVANQSFSMYFDSGSTDFTLPMVGCAESECGSKKLYDPSASATAVNQNKTLQSRFADGSFSKGAWFKDIVTAGGMTTSQSIIGATQLSSTIKGLQSDGIMGLAFPALSSTGTPSFPFTLNGKGRSGVFAIRLSDSEAKSEISFGGMNPAQFGGPVTYFSAVNSPGQSSKTYWQIGESAPTVAGKNAVAKRVNLIIDSGTTFIIAPMSAATEFYSTINGSQKLDDSHWTYPCASPPTVGFSFRRSQPFLIKADDFNLGYLPDASSRCVGAVIGQDLGLGTSWVLGSTFLKNWYSIFDVAQARIGFATPRA</sequence>
<dbReference type="PRINTS" id="PR00792">
    <property type="entry name" value="PEPSIN"/>
</dbReference>
<protein>
    <submittedName>
        <fullName evidence="6">BQ5605_C025g10016 protein</fullName>
    </submittedName>
</protein>
<keyword evidence="3" id="KW-0645">Protease</keyword>
<accession>A0A2X0MMB8</accession>